<name>A0AA38VPM7_9PEZI</name>
<sequence>MPNQLQVDVYVAPSIPVVSSFKDPLKQWFSPICCTLIHGPISAVLVDTPTTIELTGGLLEWIKKTAPGKTVRYIYTTHAHGDHFFGNPLIVEQFPGAKCVATSSVVDAVKTFLSEQLARWHGMYPNGQIPDGQIIPEPLPENGEFSIDGESVFGIDVPYSDTQASSFLYAPSLKLVVAGDIVYGDYHQFLGEANTVEKRKLWLAALDQISALEPDIVVPGHKRSSQVDGAYLIDFTRAYILTFEHELEKLKDSDKLEEAMKRRYPNRRGEFILGLSCKPSVENHLVVTTKE</sequence>
<dbReference type="InterPro" id="IPR036866">
    <property type="entry name" value="RibonucZ/Hydroxyglut_hydro"/>
</dbReference>
<comment type="caution">
    <text evidence="2">The sequence shown here is derived from an EMBL/GenBank/DDBJ whole genome shotgun (WGS) entry which is preliminary data.</text>
</comment>
<accession>A0AA38VPM7</accession>
<feature type="domain" description="Metallo-beta-lactamase" evidence="1">
    <location>
        <begin position="31"/>
        <end position="221"/>
    </location>
</feature>
<dbReference type="InterPro" id="IPR001279">
    <property type="entry name" value="Metallo-B-lactamas"/>
</dbReference>
<evidence type="ECO:0000313" key="3">
    <source>
        <dbReference type="Proteomes" id="UP001174694"/>
    </source>
</evidence>
<organism evidence="2 3">
    <name type="scientific">Pleurostoma richardsiae</name>
    <dbReference type="NCBI Taxonomy" id="41990"/>
    <lineage>
        <taxon>Eukaryota</taxon>
        <taxon>Fungi</taxon>
        <taxon>Dikarya</taxon>
        <taxon>Ascomycota</taxon>
        <taxon>Pezizomycotina</taxon>
        <taxon>Sordariomycetes</taxon>
        <taxon>Sordariomycetidae</taxon>
        <taxon>Calosphaeriales</taxon>
        <taxon>Pleurostomataceae</taxon>
        <taxon>Pleurostoma</taxon>
    </lineage>
</organism>
<dbReference type="SUPFAM" id="SSF56281">
    <property type="entry name" value="Metallo-hydrolase/oxidoreductase"/>
    <property type="match status" value="1"/>
</dbReference>
<proteinExistence type="predicted"/>
<evidence type="ECO:0000259" key="1">
    <source>
        <dbReference type="SMART" id="SM00849"/>
    </source>
</evidence>
<keyword evidence="3" id="KW-1185">Reference proteome</keyword>
<dbReference type="Proteomes" id="UP001174694">
    <property type="component" value="Unassembled WGS sequence"/>
</dbReference>
<protein>
    <submittedName>
        <fullName evidence="2">Metallo-beta-lactamase protein</fullName>
    </submittedName>
</protein>
<dbReference type="AlphaFoldDB" id="A0AA38VPM7"/>
<gene>
    <name evidence="2" type="ORF">NKR23_g988</name>
</gene>
<dbReference type="Pfam" id="PF00753">
    <property type="entry name" value="Lactamase_B"/>
    <property type="match status" value="1"/>
</dbReference>
<dbReference type="EMBL" id="JANBVO010000002">
    <property type="protein sequence ID" value="KAJ9156321.1"/>
    <property type="molecule type" value="Genomic_DNA"/>
</dbReference>
<reference evidence="2" key="1">
    <citation type="submission" date="2022-07" db="EMBL/GenBank/DDBJ databases">
        <title>Fungi with potential for degradation of polypropylene.</title>
        <authorList>
            <person name="Gostincar C."/>
        </authorList>
    </citation>
    <scope>NUCLEOTIDE SEQUENCE</scope>
    <source>
        <strain evidence="2">EXF-13308</strain>
    </source>
</reference>
<dbReference type="SMART" id="SM00849">
    <property type="entry name" value="Lactamase_B"/>
    <property type="match status" value="1"/>
</dbReference>
<dbReference type="CDD" id="cd07739">
    <property type="entry name" value="metallo-hydrolase-like_MBL-fold"/>
    <property type="match status" value="1"/>
</dbReference>
<dbReference type="PANTHER" id="PTHR42951:SF14">
    <property type="entry name" value="METALLO-BETA-LACTAMASE SUPERFAMILY PROTEIN"/>
    <property type="match status" value="1"/>
</dbReference>
<dbReference type="Gene3D" id="3.60.15.10">
    <property type="entry name" value="Ribonuclease Z/Hydroxyacylglutathione hydrolase-like"/>
    <property type="match status" value="1"/>
</dbReference>
<dbReference type="PANTHER" id="PTHR42951">
    <property type="entry name" value="METALLO-BETA-LACTAMASE DOMAIN-CONTAINING"/>
    <property type="match status" value="1"/>
</dbReference>
<dbReference type="InterPro" id="IPR050855">
    <property type="entry name" value="NDM-1-like"/>
</dbReference>
<evidence type="ECO:0000313" key="2">
    <source>
        <dbReference type="EMBL" id="KAJ9156321.1"/>
    </source>
</evidence>